<dbReference type="GO" id="GO:0008233">
    <property type="term" value="F:peptidase activity"/>
    <property type="evidence" value="ECO:0007669"/>
    <property type="project" value="UniProtKB-KW"/>
</dbReference>
<keyword evidence="2" id="KW-0645">Protease</keyword>
<dbReference type="InterPro" id="IPR021109">
    <property type="entry name" value="Peptidase_aspartic_dom_sf"/>
</dbReference>
<dbReference type="InterPro" id="IPR011969">
    <property type="entry name" value="Clan_AA_Asp_peptidase_C"/>
</dbReference>
<dbReference type="STRING" id="395493.BegalDRAFT_1953"/>
<sequence length="172" mass="18730">MSTDTPNRLGKGMIVVACLLCLGLLTVFFNHILEKKHNPNTRVQSTHALDGGIEVVLTRNSIGHYVAQGFINQQAVTFFLDTGATQVSIPLHIANKLGLERGLPMQVGTANGTITVYSTRLAIVALGDIVLRDISASINPQDTGDDILLGMSFLRQIEFTQRGNQLILRQHP</sequence>
<proteinExistence type="predicted"/>
<dbReference type="AlphaFoldDB" id="I3CGT2"/>
<dbReference type="CDD" id="cd05483">
    <property type="entry name" value="retropepsin_like_bacteria"/>
    <property type="match status" value="1"/>
</dbReference>
<accession>I3CGT2</accession>
<dbReference type="EMBL" id="JH600070">
    <property type="protein sequence ID" value="EIJ42825.1"/>
    <property type="molecule type" value="Genomic_DNA"/>
</dbReference>
<evidence type="ECO:0000256" key="1">
    <source>
        <dbReference type="SAM" id="Phobius"/>
    </source>
</evidence>
<evidence type="ECO:0000313" key="2">
    <source>
        <dbReference type="EMBL" id="EIJ42825.1"/>
    </source>
</evidence>
<dbReference type="OrthoDB" id="185963at2"/>
<keyword evidence="1" id="KW-1133">Transmembrane helix</keyword>
<name>I3CGT2_9GAMM</name>
<dbReference type="HOGENOM" id="CLU_099411_1_0_6"/>
<dbReference type="RefSeq" id="WP_002686079.1">
    <property type="nucleotide sequence ID" value="NZ_JH600070.1"/>
</dbReference>
<dbReference type="Pfam" id="PF13975">
    <property type="entry name" value="gag-asp_proteas"/>
    <property type="match status" value="1"/>
</dbReference>
<organism evidence="2 3">
    <name type="scientific">Beggiatoa alba B18LD</name>
    <dbReference type="NCBI Taxonomy" id="395493"/>
    <lineage>
        <taxon>Bacteria</taxon>
        <taxon>Pseudomonadati</taxon>
        <taxon>Pseudomonadota</taxon>
        <taxon>Gammaproteobacteria</taxon>
        <taxon>Thiotrichales</taxon>
        <taxon>Thiotrichaceae</taxon>
        <taxon>Beggiatoa</taxon>
    </lineage>
</organism>
<protein>
    <submittedName>
        <fullName evidence="2">Clan AA aspartic protease, TIGR02281 family</fullName>
    </submittedName>
</protein>
<keyword evidence="3" id="KW-1185">Reference proteome</keyword>
<dbReference type="NCBIfam" id="TIGR02281">
    <property type="entry name" value="clan_AA_DTGA"/>
    <property type="match status" value="1"/>
</dbReference>
<dbReference type="InterPro" id="IPR034122">
    <property type="entry name" value="Retropepsin-like_bacterial"/>
</dbReference>
<dbReference type="eggNOG" id="COG3577">
    <property type="taxonomic scope" value="Bacteria"/>
</dbReference>
<dbReference type="Proteomes" id="UP000005744">
    <property type="component" value="Unassembled WGS sequence"/>
</dbReference>
<dbReference type="GO" id="GO:0006508">
    <property type="term" value="P:proteolysis"/>
    <property type="evidence" value="ECO:0007669"/>
    <property type="project" value="UniProtKB-KW"/>
</dbReference>
<keyword evidence="2" id="KW-0378">Hydrolase</keyword>
<dbReference type="SUPFAM" id="SSF50630">
    <property type="entry name" value="Acid proteases"/>
    <property type="match status" value="1"/>
</dbReference>
<keyword evidence="1" id="KW-0472">Membrane</keyword>
<reference evidence="2 3" key="1">
    <citation type="submission" date="2011-11" db="EMBL/GenBank/DDBJ databases">
        <title>Improved High-Quality Draft sequence of Beggiatoa alba B18lD.</title>
        <authorList>
            <consortium name="US DOE Joint Genome Institute"/>
            <person name="Lucas S."/>
            <person name="Han J."/>
            <person name="Lapidus A."/>
            <person name="Cheng J.-F."/>
            <person name="Goodwin L."/>
            <person name="Pitluck S."/>
            <person name="Peters L."/>
            <person name="Mikhailova N."/>
            <person name="Held B."/>
            <person name="Detter J.C."/>
            <person name="Han C."/>
            <person name="Tapia R."/>
            <person name="Land M."/>
            <person name="Hauser L."/>
            <person name="Kyrpides N."/>
            <person name="Ivanova N."/>
            <person name="Pagani I."/>
            <person name="Samuel K."/>
            <person name="Teske A."/>
            <person name="Mueller J."/>
            <person name="Woyke T."/>
        </authorList>
    </citation>
    <scope>NUCLEOTIDE SEQUENCE [LARGE SCALE GENOMIC DNA]</scope>
    <source>
        <strain evidence="2 3">B18LD</strain>
    </source>
</reference>
<gene>
    <name evidence="2" type="ORF">BegalDRAFT_1953</name>
</gene>
<feature type="transmembrane region" description="Helical" evidence="1">
    <location>
        <begin position="12"/>
        <end position="33"/>
    </location>
</feature>
<keyword evidence="1" id="KW-0812">Transmembrane</keyword>
<dbReference type="Gene3D" id="2.40.70.10">
    <property type="entry name" value="Acid Proteases"/>
    <property type="match status" value="1"/>
</dbReference>
<evidence type="ECO:0000313" key="3">
    <source>
        <dbReference type="Proteomes" id="UP000005744"/>
    </source>
</evidence>